<dbReference type="Proteomes" id="UP000014984">
    <property type="component" value="Chromosome"/>
</dbReference>
<keyword evidence="3" id="KW-1185">Reference proteome</keyword>
<dbReference type="GO" id="GO:0005829">
    <property type="term" value="C:cytosol"/>
    <property type="evidence" value="ECO:0007669"/>
    <property type="project" value="TreeGrafter"/>
</dbReference>
<evidence type="ECO:0000259" key="1">
    <source>
        <dbReference type="Pfam" id="PF01048"/>
    </source>
</evidence>
<feature type="domain" description="Nucleoside phosphorylase" evidence="1">
    <location>
        <begin position="3"/>
        <end position="211"/>
    </location>
</feature>
<evidence type="ECO:0000313" key="2">
    <source>
        <dbReference type="EMBL" id="AGR41388.1"/>
    </source>
</evidence>
<gene>
    <name evidence="2" type="primary">mtn</name>
    <name evidence="2" type="ORF">STAIW_v1c08000</name>
</gene>
<dbReference type="KEGG" id="stai:STAIW_v1c08000"/>
<dbReference type="InterPro" id="IPR035994">
    <property type="entry name" value="Nucleoside_phosphorylase_sf"/>
</dbReference>
<sequence length="220" mass="25048">MEKYCVLFAMEEEAKAFISNINAKLVEEKPFKIYCSNNIYIAISNVGLINASTCFTYVNQKYDFNYYINAGLSGCVGLVLNQLDVVLVNKSYLGNVDATGFGYKLGQVPKMQEYYLSDKNLNEKLNKNFKYANICSSDVFINSQKLFDQIIFKIDKSIEIFDMECGAFFQAAYIFKKPIISLKVISDKIGSKTNEEQFRQILSKGSEIISKTLSVFLERI</sequence>
<dbReference type="PANTHER" id="PTHR46832:SF1">
    <property type="entry name" value="5'-METHYLTHIOADENOSINE_S-ADENOSYLHOMOCYSTEINE NUCLEOSIDASE"/>
    <property type="match status" value="1"/>
</dbReference>
<dbReference type="RefSeq" id="WP_020834527.1">
    <property type="nucleotide sequence ID" value="NC_021846.1"/>
</dbReference>
<dbReference type="GO" id="GO:0008930">
    <property type="term" value="F:methylthioadenosine nucleosidase activity"/>
    <property type="evidence" value="ECO:0007669"/>
    <property type="project" value="TreeGrafter"/>
</dbReference>
<dbReference type="PANTHER" id="PTHR46832">
    <property type="entry name" value="5'-METHYLTHIOADENOSINE/S-ADENOSYLHOMOCYSTEINE NUCLEOSIDASE"/>
    <property type="match status" value="1"/>
</dbReference>
<dbReference type="AlphaFoldDB" id="S5MCC3"/>
<dbReference type="CDD" id="cd09008">
    <property type="entry name" value="MTAN"/>
    <property type="match status" value="1"/>
</dbReference>
<name>S5MCC3_9MOLU</name>
<dbReference type="EMBL" id="CP005074">
    <property type="protein sequence ID" value="AGR41388.1"/>
    <property type="molecule type" value="Genomic_DNA"/>
</dbReference>
<dbReference type="GO" id="GO:0008782">
    <property type="term" value="F:adenosylhomocysteine nucleosidase activity"/>
    <property type="evidence" value="ECO:0007669"/>
    <property type="project" value="TreeGrafter"/>
</dbReference>
<dbReference type="InterPro" id="IPR000845">
    <property type="entry name" value="Nucleoside_phosphorylase_d"/>
</dbReference>
<protein>
    <submittedName>
        <fullName evidence="2">5'-methylthioadenosine/S-adenosylhomocysteine nucleosidase</fullName>
    </submittedName>
</protein>
<dbReference type="GO" id="GO:0019284">
    <property type="term" value="P:L-methionine salvage from S-adenosylmethionine"/>
    <property type="evidence" value="ECO:0007669"/>
    <property type="project" value="TreeGrafter"/>
</dbReference>
<organism evidence="2 3">
    <name type="scientific">Spiroplasma taiwanense CT-1</name>
    <dbReference type="NCBI Taxonomy" id="1276220"/>
    <lineage>
        <taxon>Bacteria</taxon>
        <taxon>Bacillati</taxon>
        <taxon>Mycoplasmatota</taxon>
        <taxon>Mollicutes</taxon>
        <taxon>Entomoplasmatales</taxon>
        <taxon>Spiroplasmataceae</taxon>
        <taxon>Spiroplasma</taxon>
    </lineage>
</organism>
<proteinExistence type="predicted"/>
<dbReference type="PATRIC" id="fig|1276220.3.peg.818"/>
<accession>S5MCC3</accession>
<dbReference type="Gene3D" id="3.40.50.1580">
    <property type="entry name" value="Nucleoside phosphorylase domain"/>
    <property type="match status" value="1"/>
</dbReference>
<dbReference type="eggNOG" id="COG0775">
    <property type="taxonomic scope" value="Bacteria"/>
</dbReference>
<dbReference type="GO" id="GO:0009116">
    <property type="term" value="P:nucleoside metabolic process"/>
    <property type="evidence" value="ECO:0007669"/>
    <property type="project" value="InterPro"/>
</dbReference>
<evidence type="ECO:0000313" key="3">
    <source>
        <dbReference type="Proteomes" id="UP000014984"/>
    </source>
</evidence>
<dbReference type="HOGENOM" id="CLU_031248_2_2_14"/>
<dbReference type="SUPFAM" id="SSF53167">
    <property type="entry name" value="Purine and uridine phosphorylases"/>
    <property type="match status" value="1"/>
</dbReference>
<dbReference type="OrthoDB" id="9792278at2"/>
<dbReference type="STRING" id="1276220.STAIW_v1c08000"/>
<dbReference type="Pfam" id="PF01048">
    <property type="entry name" value="PNP_UDP_1"/>
    <property type="match status" value="1"/>
</dbReference>
<reference evidence="2 3" key="1">
    <citation type="journal article" date="2013" name="Genome Biol. Evol.">
        <title>Comparison of metabolic capacities and inference of gene content evolution in mosquito-associated Spiroplasma diminutum and S. taiwanense.</title>
        <authorList>
            <person name="Lo W.S."/>
            <person name="Ku C."/>
            <person name="Chen L.L."/>
            <person name="Chang T.H."/>
            <person name="Kuo C.H."/>
        </authorList>
    </citation>
    <scope>NUCLEOTIDE SEQUENCE [LARGE SCALE GENOMIC DNA]</scope>
    <source>
        <strain evidence="2">CT-1</strain>
    </source>
</reference>